<feature type="compositionally biased region" description="Basic and acidic residues" evidence="1">
    <location>
        <begin position="1"/>
        <end position="16"/>
    </location>
</feature>
<sequence>MSSRRLEVMRGNKLGELHQTTSSPTRCRAADREESSYGDL</sequence>
<feature type="compositionally biased region" description="Basic and acidic residues" evidence="1">
    <location>
        <begin position="28"/>
        <end position="40"/>
    </location>
</feature>
<evidence type="ECO:0000313" key="3">
    <source>
        <dbReference type="Proteomes" id="UP000054565"/>
    </source>
</evidence>
<accession>A0A0J6Y779</accession>
<dbReference type="AlphaFoldDB" id="A0A0J6Y779"/>
<evidence type="ECO:0000256" key="1">
    <source>
        <dbReference type="SAM" id="MobiDB-lite"/>
    </source>
</evidence>
<feature type="region of interest" description="Disordered" evidence="1">
    <location>
        <begin position="1"/>
        <end position="40"/>
    </location>
</feature>
<proteinExistence type="predicted"/>
<reference evidence="3" key="1">
    <citation type="journal article" date="2010" name="Genome Res.">
        <title>Population genomic sequencing of Coccidioides fungi reveals recent hybridization and transposon control.</title>
        <authorList>
            <person name="Neafsey D.E."/>
            <person name="Barker B.M."/>
            <person name="Sharpton T.J."/>
            <person name="Stajich J.E."/>
            <person name="Park D.J."/>
            <person name="Whiston E."/>
            <person name="Hung C.-Y."/>
            <person name="McMahan C."/>
            <person name="White J."/>
            <person name="Sykes S."/>
            <person name="Heiman D."/>
            <person name="Young S."/>
            <person name="Zeng Q."/>
            <person name="Abouelleil A."/>
            <person name="Aftuck L."/>
            <person name="Bessette D."/>
            <person name="Brown A."/>
            <person name="FitzGerald M."/>
            <person name="Lui A."/>
            <person name="Macdonald J.P."/>
            <person name="Priest M."/>
            <person name="Orbach M.J."/>
            <person name="Galgiani J.N."/>
            <person name="Kirkland T.N."/>
            <person name="Cole G.T."/>
            <person name="Birren B.W."/>
            <person name="Henn M.R."/>
            <person name="Taylor J.W."/>
            <person name="Rounsley S.D."/>
        </authorList>
    </citation>
    <scope>NUCLEOTIDE SEQUENCE [LARGE SCALE GENOMIC DNA]</scope>
    <source>
        <strain evidence="3">RMSCC 2394</strain>
    </source>
</reference>
<name>A0A0J6Y779_COCIT</name>
<gene>
    <name evidence="2" type="ORF">CIRG_04182</name>
</gene>
<organism evidence="2 3">
    <name type="scientific">Coccidioides immitis RMSCC 2394</name>
    <dbReference type="NCBI Taxonomy" id="404692"/>
    <lineage>
        <taxon>Eukaryota</taxon>
        <taxon>Fungi</taxon>
        <taxon>Dikarya</taxon>
        <taxon>Ascomycota</taxon>
        <taxon>Pezizomycotina</taxon>
        <taxon>Eurotiomycetes</taxon>
        <taxon>Eurotiomycetidae</taxon>
        <taxon>Onygenales</taxon>
        <taxon>Onygenaceae</taxon>
        <taxon>Coccidioides</taxon>
    </lineage>
</organism>
<protein>
    <submittedName>
        <fullName evidence="2">Uncharacterized protein</fullName>
    </submittedName>
</protein>
<dbReference type="Proteomes" id="UP000054565">
    <property type="component" value="Unassembled WGS sequence"/>
</dbReference>
<dbReference type="EMBL" id="DS028095">
    <property type="protein sequence ID" value="KMP04501.1"/>
    <property type="molecule type" value="Genomic_DNA"/>
</dbReference>
<evidence type="ECO:0000313" key="2">
    <source>
        <dbReference type="EMBL" id="KMP04501.1"/>
    </source>
</evidence>